<comment type="similarity">
    <text evidence="1">Belongs to the MAD2 family.</text>
</comment>
<evidence type="ECO:0000313" key="3">
    <source>
        <dbReference type="EMBL" id="CED84626.1"/>
    </source>
</evidence>
<proteinExistence type="inferred from homology"/>
<dbReference type="InterPro" id="IPR003511">
    <property type="entry name" value="HORMA_dom"/>
</dbReference>
<dbReference type="InterPro" id="IPR045091">
    <property type="entry name" value="Mad2-like"/>
</dbReference>
<sequence length="237" mass="26740">MPRSSSRSNRATDPNTLPLSFEQLVTQYIDFLETAIHTLLYVRQVYPSELFLRRQRWGVVVQMARHEGVRAWVGKSLEVIGKQLIEGNARTVVLIFMSAEGFPSERWLFQFDDVDQISKSSDERRKTDPIRKPNAPTKSTLEPVFRRLLLQMIATGGALSPLNLSDESTHAPFTLLLEDPAPGPHPSDDDLTPALERFTSNSIGQRIREGELKQTTLALSEIENGVLDMEIVVQTLQ</sequence>
<organism evidence="3">
    <name type="scientific">Phaffia rhodozyma</name>
    <name type="common">Yeast</name>
    <name type="synonym">Xanthophyllomyces dendrorhous</name>
    <dbReference type="NCBI Taxonomy" id="264483"/>
    <lineage>
        <taxon>Eukaryota</taxon>
        <taxon>Fungi</taxon>
        <taxon>Dikarya</taxon>
        <taxon>Basidiomycota</taxon>
        <taxon>Agaricomycotina</taxon>
        <taxon>Tremellomycetes</taxon>
        <taxon>Cystofilobasidiales</taxon>
        <taxon>Mrakiaceae</taxon>
        <taxon>Phaffia</taxon>
    </lineage>
</organism>
<name>A0A0F7ST24_PHARH</name>
<dbReference type="PANTHER" id="PTHR11842:SF10">
    <property type="entry name" value="MITOTIC SPINDLE ASSEMBLY CHECKPOINT PROTEIN MAD2B"/>
    <property type="match status" value="1"/>
</dbReference>
<reference evidence="3" key="1">
    <citation type="submission" date="2014-08" db="EMBL/GenBank/DDBJ databases">
        <authorList>
            <person name="Sharma Rahul"/>
            <person name="Thines Marco"/>
        </authorList>
    </citation>
    <scope>NUCLEOTIDE SEQUENCE</scope>
</reference>
<evidence type="ECO:0000256" key="1">
    <source>
        <dbReference type="ARBA" id="ARBA00010348"/>
    </source>
</evidence>
<feature type="domain" description="HORMA" evidence="2">
    <location>
        <begin position="22"/>
        <end position="233"/>
    </location>
</feature>
<evidence type="ECO:0000259" key="2">
    <source>
        <dbReference type="PROSITE" id="PS50815"/>
    </source>
</evidence>
<dbReference type="EMBL" id="LN483166">
    <property type="protein sequence ID" value="CED84626.1"/>
    <property type="molecule type" value="Genomic_DNA"/>
</dbReference>
<dbReference type="GO" id="GO:0016035">
    <property type="term" value="C:zeta DNA polymerase complex"/>
    <property type="evidence" value="ECO:0007669"/>
    <property type="project" value="TreeGrafter"/>
</dbReference>
<dbReference type="AlphaFoldDB" id="A0A0F7ST24"/>
<dbReference type="PROSITE" id="PS50815">
    <property type="entry name" value="HORMA"/>
    <property type="match status" value="1"/>
</dbReference>
<accession>A0A0F7ST24</accession>
<protein>
    <submittedName>
        <fullName evidence="3">Mitotic spindle checkpoint protein</fullName>
    </submittedName>
</protein>
<dbReference type="Gene3D" id="3.30.900.10">
    <property type="entry name" value="HORMA domain"/>
    <property type="match status" value="1"/>
</dbReference>
<dbReference type="SUPFAM" id="SSF56019">
    <property type="entry name" value="The spindle assembly checkpoint protein mad2"/>
    <property type="match status" value="1"/>
</dbReference>
<dbReference type="Pfam" id="PF02301">
    <property type="entry name" value="HORMA"/>
    <property type="match status" value="1"/>
</dbReference>
<dbReference type="InterPro" id="IPR036570">
    <property type="entry name" value="HORMA_dom_sf"/>
</dbReference>
<dbReference type="PANTHER" id="PTHR11842">
    <property type="entry name" value="MITOTIC SPINDLE ASSEMBLY CHECKPOINT PROTEIN MAD2"/>
    <property type="match status" value="1"/>
</dbReference>